<dbReference type="InterPro" id="IPR025877">
    <property type="entry name" value="MobA-like_NTP_Trfase"/>
</dbReference>
<evidence type="ECO:0000313" key="2">
    <source>
        <dbReference type="EMBL" id="MBD2561927.1"/>
    </source>
</evidence>
<dbReference type="RefSeq" id="WP_190889985.1">
    <property type="nucleotide sequence ID" value="NZ_JACJTE010000014.1"/>
</dbReference>
<proteinExistence type="predicted"/>
<gene>
    <name evidence="2" type="ORF">H6G95_15140</name>
</gene>
<accession>A0ABR8EVS0</accession>
<keyword evidence="3" id="KW-1185">Reference proteome</keyword>
<organism evidence="2 3">
    <name type="scientific">Nostoc linckia FACHB-391</name>
    <dbReference type="NCBI Taxonomy" id="2692906"/>
    <lineage>
        <taxon>Bacteria</taxon>
        <taxon>Bacillati</taxon>
        <taxon>Cyanobacteriota</taxon>
        <taxon>Cyanophyceae</taxon>
        <taxon>Nostocales</taxon>
        <taxon>Nostocaceae</taxon>
        <taxon>Nostoc</taxon>
    </lineage>
</organism>
<sequence>MSHFAIVLAAGASTRMGTCKTSLPWGEGKTLLTYQLEQWLSVGFTPVVVLGSHNSEKQTVCPEGSLTVINPHANTGKTTSLLTGLQHIPPNFEILAISAVDQPRKLEIYQRLLLAHQDNSAMITAPTYQSKMGHPLLFSNGMRSHLQNIREESLGLRQIIKEFYPVIHQVKFDNPAVLLDINTPEIYQEQLHN</sequence>
<dbReference type="PANTHER" id="PTHR43777">
    <property type="entry name" value="MOLYBDENUM COFACTOR CYTIDYLYLTRANSFERASE"/>
    <property type="match status" value="1"/>
</dbReference>
<dbReference type="InterPro" id="IPR029044">
    <property type="entry name" value="Nucleotide-diphossugar_trans"/>
</dbReference>
<evidence type="ECO:0000313" key="3">
    <source>
        <dbReference type="Proteomes" id="UP000604661"/>
    </source>
</evidence>
<comment type="caution">
    <text evidence="2">The sequence shown here is derived from an EMBL/GenBank/DDBJ whole genome shotgun (WGS) entry which is preliminary data.</text>
</comment>
<dbReference type="SUPFAM" id="SSF53448">
    <property type="entry name" value="Nucleotide-diphospho-sugar transferases"/>
    <property type="match status" value="1"/>
</dbReference>
<dbReference type="Proteomes" id="UP000604661">
    <property type="component" value="Unassembled WGS sequence"/>
</dbReference>
<reference evidence="2 3" key="1">
    <citation type="journal article" date="2020" name="ISME J.">
        <title>Comparative genomics reveals insights into cyanobacterial evolution and habitat adaptation.</title>
        <authorList>
            <person name="Chen M.Y."/>
            <person name="Teng W.K."/>
            <person name="Zhao L."/>
            <person name="Hu C.X."/>
            <person name="Zhou Y.K."/>
            <person name="Han B.P."/>
            <person name="Song L.R."/>
            <person name="Shu W.S."/>
        </authorList>
    </citation>
    <scope>NUCLEOTIDE SEQUENCE [LARGE SCALE GENOMIC DNA]</scope>
    <source>
        <strain evidence="2 3">FACHB-391</strain>
    </source>
</reference>
<dbReference type="EMBL" id="JACJTE010000014">
    <property type="protein sequence ID" value="MBD2561927.1"/>
    <property type="molecule type" value="Genomic_DNA"/>
</dbReference>
<dbReference type="Pfam" id="PF12804">
    <property type="entry name" value="NTP_transf_3"/>
    <property type="match status" value="1"/>
</dbReference>
<evidence type="ECO:0000259" key="1">
    <source>
        <dbReference type="Pfam" id="PF12804"/>
    </source>
</evidence>
<protein>
    <submittedName>
        <fullName evidence="2">Nucleotidyltransferase family protein</fullName>
    </submittedName>
</protein>
<dbReference type="PANTHER" id="PTHR43777:SF1">
    <property type="entry name" value="MOLYBDENUM COFACTOR CYTIDYLYLTRANSFERASE"/>
    <property type="match status" value="1"/>
</dbReference>
<name>A0ABR8EVS0_NOSLI</name>
<feature type="domain" description="MobA-like NTP transferase" evidence="1">
    <location>
        <begin position="5"/>
        <end position="162"/>
    </location>
</feature>
<dbReference type="CDD" id="cd04182">
    <property type="entry name" value="GT_2_like_f"/>
    <property type="match status" value="1"/>
</dbReference>
<dbReference type="Gene3D" id="3.90.550.10">
    <property type="entry name" value="Spore Coat Polysaccharide Biosynthesis Protein SpsA, Chain A"/>
    <property type="match status" value="1"/>
</dbReference>